<dbReference type="PROSITE" id="PS00194">
    <property type="entry name" value="THIOREDOXIN_1"/>
    <property type="match status" value="1"/>
</dbReference>
<evidence type="ECO:0000256" key="2">
    <source>
        <dbReference type="ARBA" id="ARBA00022748"/>
    </source>
</evidence>
<feature type="domain" description="Thioredoxin" evidence="6">
    <location>
        <begin position="234"/>
        <end position="374"/>
    </location>
</feature>
<evidence type="ECO:0000256" key="3">
    <source>
        <dbReference type="ARBA" id="ARBA00023157"/>
    </source>
</evidence>
<dbReference type="CDD" id="cd02966">
    <property type="entry name" value="TlpA_like_family"/>
    <property type="match status" value="1"/>
</dbReference>
<evidence type="ECO:0000256" key="5">
    <source>
        <dbReference type="SAM" id="SignalP"/>
    </source>
</evidence>
<dbReference type="GO" id="GO:0016209">
    <property type="term" value="F:antioxidant activity"/>
    <property type="evidence" value="ECO:0007669"/>
    <property type="project" value="InterPro"/>
</dbReference>
<dbReference type="EMBL" id="LGGN01000414">
    <property type="protein sequence ID" value="KUK74648.1"/>
    <property type="molecule type" value="Genomic_DNA"/>
</dbReference>
<dbReference type="PANTHER" id="PTHR42852:SF6">
    <property type="entry name" value="THIOL:DISULFIDE INTERCHANGE PROTEIN DSBE"/>
    <property type="match status" value="1"/>
</dbReference>
<dbReference type="AlphaFoldDB" id="A0A101HCY9"/>
<dbReference type="InterPro" id="IPR017937">
    <property type="entry name" value="Thioredoxin_CS"/>
</dbReference>
<dbReference type="GO" id="GO:0030313">
    <property type="term" value="C:cell envelope"/>
    <property type="evidence" value="ECO:0007669"/>
    <property type="project" value="UniProtKB-SubCell"/>
</dbReference>
<dbReference type="InterPro" id="IPR013766">
    <property type="entry name" value="Thioredoxin_domain"/>
</dbReference>
<gene>
    <name evidence="7" type="ORF">XD92_1624</name>
</gene>
<comment type="subcellular location">
    <subcellularLocation>
        <location evidence="1">Cell envelope</location>
    </subcellularLocation>
</comment>
<sequence>MKRNMKKLFYFLISASMLISCQNANEYTIKGTVANPDFEGTSVYLQKMTDDAMVTTDTAVVENGRFSFRGAADAARLRFILLDESVAPRQENRIPVLLEPGTLKVVFDSVVTVSGSKVNEAYTDFRSKQRALGLQIRELVERYNSAQASGTVTEELEVETNARYDSISKQMTDLNFNFIKENIGNDLGQYSFMASSSMFEPEQQREILDLADDDFKSKKNIQRVVKRLENLEKVAIGQKFVDFTLKDPEGNDVSLSDYAGLGKYVLVDFWAAWCAPCRQEMPNVVAAYDEYKSKGFEVVGVSFDQDRSQWLEGISQMNMTWPQMSDLMYWDSPVVDLYAIQGIPHTILLDKEGMIIEKNLRGEALLAKLKELMP</sequence>
<proteinExistence type="predicted"/>
<evidence type="ECO:0000256" key="1">
    <source>
        <dbReference type="ARBA" id="ARBA00004196"/>
    </source>
</evidence>
<evidence type="ECO:0000313" key="8">
    <source>
        <dbReference type="Proteomes" id="UP000053860"/>
    </source>
</evidence>
<dbReference type="InterPro" id="IPR000866">
    <property type="entry name" value="AhpC/TSA"/>
</dbReference>
<keyword evidence="2" id="KW-0201">Cytochrome c-type biogenesis</keyword>
<organism evidence="7 8">
    <name type="scientific">Proteiniphilum acetatigenes</name>
    <dbReference type="NCBI Taxonomy" id="294710"/>
    <lineage>
        <taxon>Bacteria</taxon>
        <taxon>Pseudomonadati</taxon>
        <taxon>Bacteroidota</taxon>
        <taxon>Bacteroidia</taxon>
        <taxon>Bacteroidales</taxon>
        <taxon>Dysgonomonadaceae</taxon>
        <taxon>Proteiniphilum</taxon>
    </lineage>
</organism>
<keyword evidence="4" id="KW-0676">Redox-active center</keyword>
<evidence type="ECO:0000256" key="4">
    <source>
        <dbReference type="ARBA" id="ARBA00023284"/>
    </source>
</evidence>
<dbReference type="PANTHER" id="PTHR42852">
    <property type="entry name" value="THIOL:DISULFIDE INTERCHANGE PROTEIN DSBE"/>
    <property type="match status" value="1"/>
</dbReference>
<name>A0A101HCY9_9BACT</name>
<keyword evidence="3" id="KW-1015">Disulfide bond</keyword>
<dbReference type="GO" id="GO:0016491">
    <property type="term" value="F:oxidoreductase activity"/>
    <property type="evidence" value="ECO:0007669"/>
    <property type="project" value="InterPro"/>
</dbReference>
<dbReference type="PROSITE" id="PS51352">
    <property type="entry name" value="THIOREDOXIN_2"/>
    <property type="match status" value="1"/>
</dbReference>
<reference evidence="8" key="1">
    <citation type="journal article" date="2015" name="MBio">
        <title>Genome-Resolved Metagenomic Analysis Reveals Roles for Candidate Phyla and Other Microbial Community Members in Biogeochemical Transformations in Oil Reservoirs.</title>
        <authorList>
            <person name="Hu P."/>
            <person name="Tom L."/>
            <person name="Singh A."/>
            <person name="Thomas B.C."/>
            <person name="Baker B.J."/>
            <person name="Piceno Y.M."/>
            <person name="Andersen G.L."/>
            <person name="Banfield J.F."/>
        </authorList>
    </citation>
    <scope>NUCLEOTIDE SEQUENCE [LARGE SCALE GENOMIC DNA]</scope>
</reference>
<dbReference type="Proteomes" id="UP000053860">
    <property type="component" value="Unassembled WGS sequence"/>
</dbReference>
<feature type="chain" id="PRO_5007096880" description="Thioredoxin domain-containing protein" evidence="5">
    <location>
        <begin position="25"/>
        <end position="374"/>
    </location>
</feature>
<dbReference type="InterPro" id="IPR025380">
    <property type="entry name" value="DUF4369"/>
</dbReference>
<dbReference type="PROSITE" id="PS51257">
    <property type="entry name" value="PROKAR_LIPOPROTEIN"/>
    <property type="match status" value="1"/>
</dbReference>
<evidence type="ECO:0000313" key="7">
    <source>
        <dbReference type="EMBL" id="KUK74648.1"/>
    </source>
</evidence>
<dbReference type="Pfam" id="PF14289">
    <property type="entry name" value="DUF4369"/>
    <property type="match status" value="1"/>
</dbReference>
<dbReference type="SUPFAM" id="SSF52833">
    <property type="entry name" value="Thioredoxin-like"/>
    <property type="match status" value="1"/>
</dbReference>
<dbReference type="GO" id="GO:0017004">
    <property type="term" value="P:cytochrome complex assembly"/>
    <property type="evidence" value="ECO:0007669"/>
    <property type="project" value="UniProtKB-KW"/>
</dbReference>
<dbReference type="InterPro" id="IPR036249">
    <property type="entry name" value="Thioredoxin-like_sf"/>
</dbReference>
<dbReference type="InterPro" id="IPR050553">
    <property type="entry name" value="Thioredoxin_ResA/DsbE_sf"/>
</dbReference>
<protein>
    <recommendedName>
        <fullName evidence="6">Thioredoxin domain-containing protein</fullName>
    </recommendedName>
</protein>
<feature type="signal peptide" evidence="5">
    <location>
        <begin position="1"/>
        <end position="24"/>
    </location>
</feature>
<accession>A0A101HCY9</accession>
<evidence type="ECO:0000259" key="6">
    <source>
        <dbReference type="PROSITE" id="PS51352"/>
    </source>
</evidence>
<dbReference type="Gene3D" id="3.40.30.10">
    <property type="entry name" value="Glutaredoxin"/>
    <property type="match status" value="1"/>
</dbReference>
<comment type="caution">
    <text evidence="7">The sequence shown here is derived from an EMBL/GenBank/DDBJ whole genome shotgun (WGS) entry which is preliminary data.</text>
</comment>
<keyword evidence="5" id="KW-0732">Signal</keyword>
<dbReference type="Pfam" id="PF00578">
    <property type="entry name" value="AhpC-TSA"/>
    <property type="match status" value="1"/>
</dbReference>